<dbReference type="Proteomes" id="UP000886188">
    <property type="component" value="Unassembled WGS sequence"/>
</dbReference>
<dbReference type="InterPro" id="IPR002575">
    <property type="entry name" value="Aminoglycoside_PTrfase"/>
</dbReference>
<dbReference type="GO" id="GO:0016301">
    <property type="term" value="F:kinase activity"/>
    <property type="evidence" value="ECO:0007669"/>
    <property type="project" value="UniProtKB-KW"/>
</dbReference>
<evidence type="ECO:0000313" key="2">
    <source>
        <dbReference type="EMBL" id="HEA17370.1"/>
    </source>
</evidence>
<keyword evidence="2" id="KW-0418">Kinase</keyword>
<dbReference type="InterPro" id="IPR011009">
    <property type="entry name" value="Kinase-like_dom_sf"/>
</dbReference>
<dbReference type="AlphaFoldDB" id="A0A7V1D0D7"/>
<dbReference type="Pfam" id="PF01636">
    <property type="entry name" value="APH"/>
    <property type="match status" value="1"/>
</dbReference>
<dbReference type="Gene3D" id="3.90.1200.10">
    <property type="match status" value="1"/>
</dbReference>
<reference evidence="2" key="1">
    <citation type="journal article" date="2020" name="mSystems">
        <title>Genome- and Community-Level Interaction Insights into Carbon Utilization and Element Cycling Functions of Hydrothermarchaeota in Hydrothermal Sediment.</title>
        <authorList>
            <person name="Zhou Z."/>
            <person name="Liu Y."/>
            <person name="Xu W."/>
            <person name="Pan J."/>
            <person name="Luo Z.H."/>
            <person name="Li M."/>
        </authorList>
    </citation>
    <scope>NUCLEOTIDE SEQUENCE [LARGE SCALE GENOMIC DNA]</scope>
    <source>
        <strain evidence="2">HyVt-346</strain>
    </source>
</reference>
<name>A0A7V1D0D7_9GAMM</name>
<gene>
    <name evidence="2" type="ORF">ENH88_13165</name>
</gene>
<dbReference type="PANTHER" id="PTHR40086">
    <property type="entry name" value="PHOSPHOTRANSFERASE YTMP-RELATED"/>
    <property type="match status" value="1"/>
</dbReference>
<dbReference type="RefSeq" id="WP_304182739.1">
    <property type="nucleotide sequence ID" value="NZ_DRGM01000135.1"/>
</dbReference>
<dbReference type="SUPFAM" id="SSF56112">
    <property type="entry name" value="Protein kinase-like (PK-like)"/>
    <property type="match status" value="1"/>
</dbReference>
<comment type="caution">
    <text evidence="2">The sequence shown here is derived from an EMBL/GenBank/DDBJ whole genome shotgun (WGS) entry which is preliminary data.</text>
</comment>
<organism evidence="2">
    <name type="scientific">Pseudoalteromonas prydzensis</name>
    <dbReference type="NCBI Taxonomy" id="182141"/>
    <lineage>
        <taxon>Bacteria</taxon>
        <taxon>Pseudomonadati</taxon>
        <taxon>Pseudomonadota</taxon>
        <taxon>Gammaproteobacteria</taxon>
        <taxon>Alteromonadales</taxon>
        <taxon>Pseudoalteromonadaceae</taxon>
        <taxon>Pseudoalteromonas</taxon>
    </lineage>
</organism>
<keyword evidence="2" id="KW-0808">Transferase</keyword>
<proteinExistence type="predicted"/>
<accession>A0A7V1D0D7</accession>
<dbReference type="EMBL" id="DRGM01000135">
    <property type="protein sequence ID" value="HEA17370.1"/>
    <property type="molecule type" value="Genomic_DNA"/>
</dbReference>
<feature type="domain" description="Aminoglycoside phosphotransferase" evidence="1">
    <location>
        <begin position="25"/>
        <end position="200"/>
    </location>
</feature>
<protein>
    <submittedName>
        <fullName evidence="2">Choline kinase</fullName>
    </submittedName>
</protein>
<evidence type="ECO:0000259" key="1">
    <source>
        <dbReference type="Pfam" id="PF01636"/>
    </source>
</evidence>
<dbReference type="Gene3D" id="3.30.200.20">
    <property type="entry name" value="Phosphorylase Kinase, domain 1"/>
    <property type="match status" value="1"/>
</dbReference>
<dbReference type="InterPro" id="IPR052077">
    <property type="entry name" value="CcrZ_PhaseVar_Mediator"/>
</dbReference>
<dbReference type="PANTHER" id="PTHR40086:SF1">
    <property type="entry name" value="CELL CYCLE REGULATOR CCRZ"/>
    <property type="match status" value="1"/>
</dbReference>
<sequence length="270" mass="30986">MIAHTQLVKMCSAFIEPTSIVSSERLLNGFSNDNFLIRTEQQGYLLKCYKSHWPNIGLEAQRFLSDFNICPAPIWLDKENGRAVFNYIEGESAQSDITLSFINKLAQVHNYKVSTAPMDIAKELHFYQNTGVYTQYKLQIEQALKAVTAMSFNAGFCHNDLVKDNIIVNVSGMYLIDFEYAQTNDVYFDLAALAVSFNFNESSESALLNNYKNSIDKTKTFDLSIDKLNYYKLFFLVLCIGWYEERGITNKSVMLRAQLTKLVNNTFYRC</sequence>